<evidence type="ECO:0000313" key="15">
    <source>
        <dbReference type="Proteomes" id="UP000036873"/>
    </source>
</evidence>
<keyword evidence="11 12" id="KW-0660">Purine salvage</keyword>
<dbReference type="GO" id="GO:0003999">
    <property type="term" value="F:adenine phosphoribosyltransferase activity"/>
    <property type="evidence" value="ECO:0007669"/>
    <property type="project" value="UniProtKB-UniRule"/>
</dbReference>
<evidence type="ECO:0000256" key="10">
    <source>
        <dbReference type="ARBA" id="ARBA00022679"/>
    </source>
</evidence>
<evidence type="ECO:0000256" key="1">
    <source>
        <dbReference type="ARBA" id="ARBA00000868"/>
    </source>
</evidence>
<comment type="function">
    <text evidence="2 12">Catalyzes a salvage reaction resulting in the formation of AMP, that is energically less costly than de novo synthesis.</text>
</comment>
<dbReference type="EMBL" id="LGYO01000019">
    <property type="protein sequence ID" value="KNZ42166.1"/>
    <property type="molecule type" value="Genomic_DNA"/>
</dbReference>
<comment type="pathway">
    <text evidence="4 12">Purine metabolism; AMP biosynthesis via salvage pathway; AMP from adenine: step 1/1.</text>
</comment>
<proteinExistence type="inferred from homology"/>
<dbReference type="FunFam" id="3.40.50.2020:FF:000004">
    <property type="entry name" value="Adenine phosphoribosyltransferase"/>
    <property type="match status" value="1"/>
</dbReference>
<dbReference type="Proteomes" id="UP000036873">
    <property type="component" value="Unassembled WGS sequence"/>
</dbReference>
<dbReference type="AlphaFoldDB" id="A0A0L6U0W8"/>
<dbReference type="GO" id="GO:0006168">
    <property type="term" value="P:adenine salvage"/>
    <property type="evidence" value="ECO:0007669"/>
    <property type="project" value="InterPro"/>
</dbReference>
<comment type="catalytic activity">
    <reaction evidence="1 12">
        <text>AMP + diphosphate = 5-phospho-alpha-D-ribose 1-diphosphate + adenine</text>
        <dbReference type="Rhea" id="RHEA:16609"/>
        <dbReference type="ChEBI" id="CHEBI:16708"/>
        <dbReference type="ChEBI" id="CHEBI:33019"/>
        <dbReference type="ChEBI" id="CHEBI:58017"/>
        <dbReference type="ChEBI" id="CHEBI:456215"/>
        <dbReference type="EC" id="2.4.2.7"/>
    </reaction>
</comment>
<dbReference type="Pfam" id="PF00156">
    <property type="entry name" value="Pribosyltran"/>
    <property type="match status" value="1"/>
</dbReference>
<dbReference type="GO" id="GO:0005737">
    <property type="term" value="C:cytoplasm"/>
    <property type="evidence" value="ECO:0007669"/>
    <property type="project" value="UniProtKB-SubCell"/>
</dbReference>
<keyword evidence="10 12" id="KW-0808">Transferase</keyword>
<name>A0A0L6U0W8_9FIRM</name>
<organism evidence="14 15">
    <name type="scientific">Acetobacterium bakii</name>
    <dbReference type="NCBI Taxonomy" id="52689"/>
    <lineage>
        <taxon>Bacteria</taxon>
        <taxon>Bacillati</taxon>
        <taxon>Bacillota</taxon>
        <taxon>Clostridia</taxon>
        <taxon>Eubacteriales</taxon>
        <taxon>Eubacteriaceae</taxon>
        <taxon>Acetobacterium</taxon>
    </lineage>
</organism>
<dbReference type="EC" id="2.4.2.7" evidence="7 12"/>
<dbReference type="STRING" id="52689.AKG39_08360"/>
<dbReference type="NCBIfam" id="TIGR01090">
    <property type="entry name" value="apt"/>
    <property type="match status" value="1"/>
</dbReference>
<dbReference type="PATRIC" id="fig|52689.4.peg.803"/>
<dbReference type="InterPro" id="IPR050054">
    <property type="entry name" value="UPRTase/APRTase"/>
</dbReference>
<dbReference type="GO" id="GO:0006166">
    <property type="term" value="P:purine ribonucleoside salvage"/>
    <property type="evidence" value="ECO:0007669"/>
    <property type="project" value="UniProtKB-UniRule"/>
</dbReference>
<comment type="subcellular location">
    <subcellularLocation>
        <location evidence="3 12">Cytoplasm</location>
    </subcellularLocation>
</comment>
<comment type="similarity">
    <text evidence="5 12">Belongs to the purine/pyrimidine phosphoribosyltransferase family.</text>
</comment>
<feature type="domain" description="Phosphoribosyltransferase" evidence="13">
    <location>
        <begin position="51"/>
        <end position="152"/>
    </location>
</feature>
<accession>A0A0L6U0W8</accession>
<dbReference type="Gene3D" id="3.40.50.2020">
    <property type="match status" value="1"/>
</dbReference>
<protein>
    <recommendedName>
        <fullName evidence="7 12">Adenine phosphoribosyltransferase</fullName>
        <shortName evidence="12">APRT</shortName>
        <ecNumber evidence="7 12">2.4.2.7</ecNumber>
    </recommendedName>
</protein>
<evidence type="ECO:0000256" key="4">
    <source>
        <dbReference type="ARBA" id="ARBA00004659"/>
    </source>
</evidence>
<evidence type="ECO:0000256" key="6">
    <source>
        <dbReference type="ARBA" id="ARBA00011738"/>
    </source>
</evidence>
<evidence type="ECO:0000256" key="8">
    <source>
        <dbReference type="ARBA" id="ARBA00022490"/>
    </source>
</evidence>
<dbReference type="InterPro" id="IPR000836">
    <property type="entry name" value="PRTase_dom"/>
</dbReference>
<evidence type="ECO:0000256" key="11">
    <source>
        <dbReference type="ARBA" id="ARBA00022726"/>
    </source>
</evidence>
<dbReference type="RefSeq" id="WP_050739927.1">
    <property type="nucleotide sequence ID" value="NZ_LGYO01000019.1"/>
</dbReference>
<dbReference type="PANTHER" id="PTHR32315:SF3">
    <property type="entry name" value="ADENINE PHOSPHORIBOSYLTRANSFERASE"/>
    <property type="match status" value="1"/>
</dbReference>
<dbReference type="OrthoDB" id="9803963at2"/>
<keyword evidence="15" id="KW-1185">Reference proteome</keyword>
<evidence type="ECO:0000256" key="7">
    <source>
        <dbReference type="ARBA" id="ARBA00011893"/>
    </source>
</evidence>
<evidence type="ECO:0000256" key="3">
    <source>
        <dbReference type="ARBA" id="ARBA00004496"/>
    </source>
</evidence>
<dbReference type="CDD" id="cd06223">
    <property type="entry name" value="PRTases_typeI"/>
    <property type="match status" value="1"/>
</dbReference>
<keyword evidence="9 12" id="KW-0328">Glycosyltransferase</keyword>
<dbReference type="GO" id="GO:0002055">
    <property type="term" value="F:adenine binding"/>
    <property type="evidence" value="ECO:0007669"/>
    <property type="project" value="TreeGrafter"/>
</dbReference>
<dbReference type="NCBIfam" id="NF002636">
    <property type="entry name" value="PRK02304.1-5"/>
    <property type="match status" value="1"/>
</dbReference>
<keyword evidence="8 12" id="KW-0963">Cytoplasm</keyword>
<dbReference type="InterPro" id="IPR029057">
    <property type="entry name" value="PRTase-like"/>
</dbReference>
<dbReference type="NCBIfam" id="NF002634">
    <property type="entry name" value="PRK02304.1-3"/>
    <property type="match status" value="1"/>
</dbReference>
<dbReference type="PANTHER" id="PTHR32315">
    <property type="entry name" value="ADENINE PHOSPHORIBOSYLTRANSFERASE"/>
    <property type="match status" value="1"/>
</dbReference>
<gene>
    <name evidence="12" type="primary">apt</name>
    <name evidence="14" type="ORF">AKG39_08360</name>
</gene>
<dbReference type="SUPFAM" id="SSF53271">
    <property type="entry name" value="PRTase-like"/>
    <property type="match status" value="1"/>
</dbReference>
<evidence type="ECO:0000313" key="14">
    <source>
        <dbReference type="EMBL" id="KNZ42166.1"/>
    </source>
</evidence>
<evidence type="ECO:0000256" key="9">
    <source>
        <dbReference type="ARBA" id="ARBA00022676"/>
    </source>
</evidence>
<evidence type="ECO:0000256" key="2">
    <source>
        <dbReference type="ARBA" id="ARBA00003968"/>
    </source>
</evidence>
<dbReference type="HAMAP" id="MF_00004">
    <property type="entry name" value="Aden_phosphoribosyltr"/>
    <property type="match status" value="1"/>
</dbReference>
<comment type="caution">
    <text evidence="14">The sequence shown here is derived from an EMBL/GenBank/DDBJ whole genome shotgun (WGS) entry which is preliminary data.</text>
</comment>
<evidence type="ECO:0000259" key="13">
    <source>
        <dbReference type="Pfam" id="PF00156"/>
    </source>
</evidence>
<evidence type="ECO:0000256" key="5">
    <source>
        <dbReference type="ARBA" id="ARBA00008391"/>
    </source>
</evidence>
<evidence type="ECO:0000256" key="12">
    <source>
        <dbReference type="HAMAP-Rule" id="MF_00004"/>
    </source>
</evidence>
<dbReference type="GO" id="GO:0044209">
    <property type="term" value="P:AMP salvage"/>
    <property type="evidence" value="ECO:0007669"/>
    <property type="project" value="UniProtKB-UniRule"/>
</dbReference>
<dbReference type="GO" id="GO:0016208">
    <property type="term" value="F:AMP binding"/>
    <property type="evidence" value="ECO:0007669"/>
    <property type="project" value="TreeGrafter"/>
</dbReference>
<comment type="subunit">
    <text evidence="6 12">Homodimer.</text>
</comment>
<reference evidence="15" key="1">
    <citation type="submission" date="2015-07" db="EMBL/GenBank/DDBJ databases">
        <title>Draft genome sequence of Acetobacterium bakii DSM 8293, a potential psychrophilic chemical producer through syngas fermentation.</title>
        <authorList>
            <person name="Song Y."/>
            <person name="Hwang S."/>
            <person name="Cho B.-K."/>
        </authorList>
    </citation>
    <scope>NUCLEOTIDE SEQUENCE [LARGE SCALE GENOMIC DNA]</scope>
    <source>
        <strain evidence="15">DSM 8239</strain>
    </source>
</reference>
<dbReference type="UniPathway" id="UPA00588">
    <property type="reaction ID" value="UER00646"/>
</dbReference>
<sequence>MDLKEKIGIYEDFPIEGISFKDINSLLLEPKAFKHVIDEMHLVAKALDANIVGIPEARGYIFGTPLAYLLGIGLVPVRKPGKLPGVVVSEEYKLEYGSNIVEIQRDSIKPGDRIILVDDLLATGGTLMAATKLVEKLGGEVSGIIILIELTDLGGRELLKDYFIHSMITYPC</sequence>
<dbReference type="InterPro" id="IPR005764">
    <property type="entry name" value="Ade_phspho_trans"/>
</dbReference>